<keyword evidence="1" id="KW-0472">Membrane</keyword>
<keyword evidence="3" id="KW-1185">Reference proteome</keyword>
<sequence length="58" mass="6400">MRKSLLLLDHAGSAACRKPPRATDAFNGVFNNSTMIPFITIWLPVTACVFGCCIERFP</sequence>
<gene>
    <name evidence="2" type="ORF">JVT61DRAFT_11784</name>
</gene>
<keyword evidence="1" id="KW-0812">Transmembrane</keyword>
<dbReference type="AlphaFoldDB" id="A0A8I3AED3"/>
<evidence type="ECO:0000256" key="1">
    <source>
        <dbReference type="SAM" id="Phobius"/>
    </source>
</evidence>
<proteinExistence type="predicted"/>
<feature type="transmembrane region" description="Helical" evidence="1">
    <location>
        <begin position="35"/>
        <end position="54"/>
    </location>
</feature>
<evidence type="ECO:0000313" key="2">
    <source>
        <dbReference type="EMBL" id="KAG6379325.1"/>
    </source>
</evidence>
<dbReference type="Proteomes" id="UP000683000">
    <property type="component" value="Unassembled WGS sequence"/>
</dbReference>
<dbReference type="EMBL" id="JAGFBS010000005">
    <property type="protein sequence ID" value="KAG6379325.1"/>
    <property type="molecule type" value="Genomic_DNA"/>
</dbReference>
<evidence type="ECO:0000313" key="3">
    <source>
        <dbReference type="Proteomes" id="UP000683000"/>
    </source>
</evidence>
<protein>
    <submittedName>
        <fullName evidence="2">Uncharacterized protein</fullName>
    </submittedName>
</protein>
<accession>A0A8I3AED3</accession>
<dbReference type="OrthoDB" id="10645368at2759"/>
<keyword evidence="1" id="KW-1133">Transmembrane helix</keyword>
<organism evidence="2 3">
    <name type="scientific">Boletus reticuloceps</name>
    <dbReference type="NCBI Taxonomy" id="495285"/>
    <lineage>
        <taxon>Eukaryota</taxon>
        <taxon>Fungi</taxon>
        <taxon>Dikarya</taxon>
        <taxon>Basidiomycota</taxon>
        <taxon>Agaricomycotina</taxon>
        <taxon>Agaricomycetes</taxon>
        <taxon>Agaricomycetidae</taxon>
        <taxon>Boletales</taxon>
        <taxon>Boletineae</taxon>
        <taxon>Boletaceae</taxon>
        <taxon>Boletoideae</taxon>
        <taxon>Boletus</taxon>
    </lineage>
</organism>
<name>A0A8I3AED3_9AGAM</name>
<comment type="caution">
    <text evidence="2">The sequence shown here is derived from an EMBL/GenBank/DDBJ whole genome shotgun (WGS) entry which is preliminary data.</text>
</comment>
<reference evidence="2" key="1">
    <citation type="submission" date="2021-03" db="EMBL/GenBank/DDBJ databases">
        <title>Evolutionary innovations through gain and loss of genes in the ectomycorrhizal Boletales.</title>
        <authorList>
            <person name="Wu G."/>
            <person name="Miyauchi S."/>
            <person name="Morin E."/>
            <person name="Yang Z.-L."/>
            <person name="Xu J."/>
            <person name="Martin F.M."/>
        </authorList>
    </citation>
    <scope>NUCLEOTIDE SEQUENCE</scope>
    <source>
        <strain evidence="2">BR01</strain>
    </source>
</reference>